<dbReference type="InterPro" id="IPR011989">
    <property type="entry name" value="ARM-like"/>
</dbReference>
<comment type="caution">
    <text evidence="5">The sequence shown here is derived from an EMBL/GenBank/DDBJ whole genome shotgun (WGS) entry which is preliminary data.</text>
</comment>
<dbReference type="SUPFAM" id="SSF56219">
    <property type="entry name" value="DNase I-like"/>
    <property type="match status" value="1"/>
</dbReference>
<dbReference type="InterPro" id="IPR036691">
    <property type="entry name" value="Endo/exonu/phosph_ase_sf"/>
</dbReference>
<evidence type="ECO:0000256" key="1">
    <source>
        <dbReference type="ARBA" id="ARBA00004123"/>
    </source>
</evidence>
<gene>
    <name evidence="5" type="ORF">D0Y65_043209</name>
</gene>
<feature type="domain" description="Pre-rRNA-processing protein Ipi1 N-terminal" evidence="4">
    <location>
        <begin position="179"/>
        <end position="236"/>
    </location>
</feature>
<dbReference type="PANTHER" id="PTHR16056:SF2">
    <property type="entry name" value="TESTIS-EXPRESSED PROTEIN 10"/>
    <property type="match status" value="1"/>
</dbReference>
<evidence type="ECO:0000256" key="2">
    <source>
        <dbReference type="ARBA" id="ARBA00006427"/>
    </source>
</evidence>
<name>A0A445GGJ2_GLYSO</name>
<proteinExistence type="inferred from homology"/>
<evidence type="ECO:0000313" key="5">
    <source>
        <dbReference type="EMBL" id="RZB60335.1"/>
    </source>
</evidence>
<comment type="similarity">
    <text evidence="2">Belongs to the IPI1/TEX10 family.</text>
</comment>
<dbReference type="Proteomes" id="UP000289340">
    <property type="component" value="Chromosome 16"/>
</dbReference>
<dbReference type="FunFam" id="1.25.10.10:FF:000348">
    <property type="entry name" value="uncharacterized protein LOC106763108 isoform X2"/>
    <property type="match status" value="1"/>
</dbReference>
<reference evidence="5 6" key="1">
    <citation type="submission" date="2018-09" db="EMBL/GenBank/DDBJ databases">
        <title>A high-quality reference genome of wild soybean provides a powerful tool to mine soybean genomes.</title>
        <authorList>
            <person name="Xie M."/>
            <person name="Chung C.Y.L."/>
            <person name="Li M.-W."/>
            <person name="Wong F.-L."/>
            <person name="Chan T.-F."/>
            <person name="Lam H.-M."/>
        </authorList>
    </citation>
    <scope>NUCLEOTIDE SEQUENCE [LARGE SCALE GENOMIC DNA]</scope>
    <source>
        <strain evidence="6">cv. W05</strain>
        <tissue evidence="5">Hypocotyl of etiolated seedlings</tissue>
    </source>
</reference>
<keyword evidence="6" id="KW-1185">Reference proteome</keyword>
<dbReference type="Pfam" id="PF12333">
    <property type="entry name" value="Ipi1_N"/>
    <property type="match status" value="1"/>
</dbReference>
<dbReference type="Gene3D" id="1.25.10.10">
    <property type="entry name" value="Leucine-rich Repeat Variant"/>
    <property type="match status" value="1"/>
</dbReference>
<comment type="subcellular location">
    <subcellularLocation>
        <location evidence="1">Nucleus</location>
    </subcellularLocation>
</comment>
<accession>A0A445GGJ2</accession>
<dbReference type="EMBL" id="QZWG01000016">
    <property type="protein sequence ID" value="RZB60335.1"/>
    <property type="molecule type" value="Genomic_DNA"/>
</dbReference>
<dbReference type="GO" id="GO:0005634">
    <property type="term" value="C:nucleus"/>
    <property type="evidence" value="ECO:0007669"/>
    <property type="project" value="UniProtKB-SubCell"/>
</dbReference>
<evidence type="ECO:0000313" key="6">
    <source>
        <dbReference type="Proteomes" id="UP000289340"/>
    </source>
</evidence>
<dbReference type="PANTHER" id="PTHR16056">
    <property type="entry name" value="REGULATOR OF MICROTUBULE DYNAMICS PROTEIN"/>
    <property type="match status" value="1"/>
</dbReference>
<protein>
    <submittedName>
        <fullName evidence="5">Testis-expressed protein 10</fullName>
    </submittedName>
</protein>
<sequence>PIWCFIIFYGYLERYDKRNSWDLLRHIASLSFIPWCILGDFNDLLSRDDKIGNYDHPNCLIQGFREAISNSNMSSTAIVLPEQSLAAEKAGLAVNKKGLTLKELLQQTSHHNPKVHRDALIGIKDLFTRYPAEQKLQKYAAVEKLRERIGDDDKVVRKSLYDLFKVVILPCCKEDNQELIVSLLMPYIFNAMTHLVVDVRMMAFDFLDLILEFYPPSFSPSYAEKIFQNYEDILVRNQYYL</sequence>
<evidence type="ECO:0000259" key="4">
    <source>
        <dbReference type="Pfam" id="PF12333"/>
    </source>
</evidence>
<dbReference type="AlphaFoldDB" id="A0A445GGJ2"/>
<dbReference type="SUPFAM" id="SSF48371">
    <property type="entry name" value="ARM repeat"/>
    <property type="match status" value="1"/>
</dbReference>
<dbReference type="InterPro" id="IPR024679">
    <property type="entry name" value="Ipi1_N"/>
</dbReference>
<dbReference type="InterPro" id="IPR016024">
    <property type="entry name" value="ARM-type_fold"/>
</dbReference>
<organism evidence="5 6">
    <name type="scientific">Glycine soja</name>
    <name type="common">Wild soybean</name>
    <dbReference type="NCBI Taxonomy" id="3848"/>
    <lineage>
        <taxon>Eukaryota</taxon>
        <taxon>Viridiplantae</taxon>
        <taxon>Streptophyta</taxon>
        <taxon>Embryophyta</taxon>
        <taxon>Tracheophyta</taxon>
        <taxon>Spermatophyta</taxon>
        <taxon>Magnoliopsida</taxon>
        <taxon>eudicotyledons</taxon>
        <taxon>Gunneridae</taxon>
        <taxon>Pentapetalae</taxon>
        <taxon>rosids</taxon>
        <taxon>fabids</taxon>
        <taxon>Fabales</taxon>
        <taxon>Fabaceae</taxon>
        <taxon>Papilionoideae</taxon>
        <taxon>50 kb inversion clade</taxon>
        <taxon>NPAAA clade</taxon>
        <taxon>indigoferoid/millettioid clade</taxon>
        <taxon>Phaseoleae</taxon>
        <taxon>Glycine</taxon>
        <taxon>Glycine subgen. Soja</taxon>
    </lineage>
</organism>
<evidence type="ECO:0000256" key="3">
    <source>
        <dbReference type="ARBA" id="ARBA00023242"/>
    </source>
</evidence>
<keyword evidence="3" id="KW-0539">Nucleus</keyword>
<feature type="non-terminal residue" evidence="5">
    <location>
        <position position="1"/>
    </location>
</feature>